<dbReference type="AlphaFoldDB" id="A0A914R3W3"/>
<name>A0A914R3W3_PAREQ</name>
<protein>
    <submittedName>
        <fullName evidence="2">Uncharacterized protein</fullName>
    </submittedName>
</protein>
<dbReference type="WBParaSite" id="PEQ_0000129901-mRNA-1">
    <property type="protein sequence ID" value="PEQ_0000129901-mRNA-1"/>
    <property type="gene ID" value="PEQ_0000129901"/>
</dbReference>
<dbReference type="Proteomes" id="UP000887564">
    <property type="component" value="Unplaced"/>
</dbReference>
<proteinExistence type="predicted"/>
<accession>A0A914R3W3</accession>
<evidence type="ECO:0000313" key="1">
    <source>
        <dbReference type="Proteomes" id="UP000887564"/>
    </source>
</evidence>
<reference evidence="2" key="1">
    <citation type="submission" date="2022-11" db="UniProtKB">
        <authorList>
            <consortium name="WormBaseParasite"/>
        </authorList>
    </citation>
    <scope>IDENTIFICATION</scope>
</reference>
<organism evidence="1 2">
    <name type="scientific">Parascaris equorum</name>
    <name type="common">Equine roundworm</name>
    <dbReference type="NCBI Taxonomy" id="6256"/>
    <lineage>
        <taxon>Eukaryota</taxon>
        <taxon>Metazoa</taxon>
        <taxon>Ecdysozoa</taxon>
        <taxon>Nematoda</taxon>
        <taxon>Chromadorea</taxon>
        <taxon>Rhabditida</taxon>
        <taxon>Spirurina</taxon>
        <taxon>Ascaridomorpha</taxon>
        <taxon>Ascaridoidea</taxon>
        <taxon>Ascarididae</taxon>
        <taxon>Parascaris</taxon>
    </lineage>
</organism>
<evidence type="ECO:0000313" key="2">
    <source>
        <dbReference type="WBParaSite" id="PEQ_0000129901-mRNA-1"/>
    </source>
</evidence>
<keyword evidence="1" id="KW-1185">Reference proteome</keyword>
<sequence>MGKGGDLWEKNDSVWDWNWDIQKDRSIVQGAGTTVNAAVVGGTPNGSKSLHVVPSSLKANAPSQAPKVVVPAGVQLRLQPAVCATPQCNDAWI</sequence>